<feature type="region of interest" description="Disordered" evidence="1">
    <location>
        <begin position="178"/>
        <end position="197"/>
    </location>
</feature>
<dbReference type="Gene3D" id="1.20.5.170">
    <property type="match status" value="1"/>
</dbReference>
<feature type="region of interest" description="Disordered" evidence="1">
    <location>
        <begin position="208"/>
        <end position="244"/>
    </location>
</feature>
<evidence type="ECO:0008006" key="4">
    <source>
        <dbReference type="Google" id="ProtNLM"/>
    </source>
</evidence>
<keyword evidence="3" id="KW-1185">Reference proteome</keyword>
<organism evidence="2 3">
    <name type="scientific">Dactylonectria macrodidyma</name>
    <dbReference type="NCBI Taxonomy" id="307937"/>
    <lineage>
        <taxon>Eukaryota</taxon>
        <taxon>Fungi</taxon>
        <taxon>Dikarya</taxon>
        <taxon>Ascomycota</taxon>
        <taxon>Pezizomycotina</taxon>
        <taxon>Sordariomycetes</taxon>
        <taxon>Hypocreomycetidae</taxon>
        <taxon>Hypocreales</taxon>
        <taxon>Nectriaceae</taxon>
        <taxon>Dactylonectria</taxon>
    </lineage>
</organism>
<dbReference type="GO" id="GO:0003700">
    <property type="term" value="F:DNA-binding transcription factor activity"/>
    <property type="evidence" value="ECO:0007669"/>
    <property type="project" value="InterPro"/>
</dbReference>
<comment type="caution">
    <text evidence="2">The sequence shown here is derived from an EMBL/GenBank/DDBJ whole genome shotgun (WGS) entry which is preliminary data.</text>
</comment>
<dbReference type="CDD" id="cd14688">
    <property type="entry name" value="bZIP_YAP"/>
    <property type="match status" value="1"/>
</dbReference>
<evidence type="ECO:0000256" key="1">
    <source>
        <dbReference type="SAM" id="MobiDB-lite"/>
    </source>
</evidence>
<gene>
    <name evidence="2" type="ORF">EDB81DRAFT_53768</name>
</gene>
<dbReference type="EMBL" id="JAGMUV010000010">
    <property type="protein sequence ID" value="KAH7141865.1"/>
    <property type="molecule type" value="Genomic_DNA"/>
</dbReference>
<name>A0A9P9J5F9_9HYPO</name>
<dbReference type="OrthoDB" id="4161589at2759"/>
<proteinExistence type="predicted"/>
<feature type="region of interest" description="Disordered" evidence="1">
    <location>
        <begin position="58"/>
        <end position="78"/>
    </location>
</feature>
<sequence length="638" mass="70472">MAACLYYRPGRPEKANDLGLCAKSAGFPHLFFSQSHRCFFSSTHTKTRFQMSSQLVTRSAAHDAPRSRRRTASSRGISGVTLDRKRAQNRISQQCVRERQAAYVRQMESVLDTLKPSTEDATEQTRYDRLAKAHLKVIDEKQHIKDALFRFRRKLLSVGNLATSAAEDPIFQELSDGTAPESELHHQDQEQPDANSDQISVCETIRAEPNAPNGASHAFPPHQPMVGNPIASDQRHSTMEQLSSESHDQILDSETAQWTLGVGAPSLDAAIVHSASSEYCTTYGSTWGLGHLSLPLGPFDLGAMSSILPIKPSLQMPQAGFSAQTLPGTAVSAVINNSSIFADDVKLAAQNIMSRWANSHATHDHSSRDVDHRNSLVRKLAATAVEVIGALAGLEPYIYGVYFSKYMESVVRWRLSNTLEDRLQIPPPFRPTPLQFTTPDHPMVIDFINWPSIRDQMILYSSALDLDAMSRDIVLNTVIELPNQRAAVNIYDIFFSHILPRVGGGRVRGDKSMLHNREWVYLKVPADSARALLSDSLSITQDALASEMTSRMGLSEAANQVSDVQGPKANSTGRIAPCGPLMTVSRALSAFGIDQPCKWKLSKDFQRKYPYIDCSLDVSNYEMMPASTVALDDVCTQN</sequence>
<dbReference type="PANTHER" id="PTHR37012:SF2">
    <property type="entry name" value="BZIP DOMAIN-CONTAINING PROTEIN-RELATED"/>
    <property type="match status" value="1"/>
</dbReference>
<dbReference type="InterPro" id="IPR021833">
    <property type="entry name" value="DUF3425"/>
</dbReference>
<dbReference type="Pfam" id="PF11905">
    <property type="entry name" value="DUF3425"/>
    <property type="match status" value="1"/>
</dbReference>
<dbReference type="InterPro" id="IPR046347">
    <property type="entry name" value="bZIP_sf"/>
</dbReference>
<dbReference type="PANTHER" id="PTHR37012">
    <property type="entry name" value="B-ZIP TRANSCRIPTION FACTOR (EUROFUNG)-RELATED"/>
    <property type="match status" value="1"/>
</dbReference>
<dbReference type="Proteomes" id="UP000738349">
    <property type="component" value="Unassembled WGS sequence"/>
</dbReference>
<accession>A0A9P9J5F9</accession>
<dbReference type="SUPFAM" id="SSF57959">
    <property type="entry name" value="Leucine zipper domain"/>
    <property type="match status" value="1"/>
</dbReference>
<evidence type="ECO:0000313" key="2">
    <source>
        <dbReference type="EMBL" id="KAH7141865.1"/>
    </source>
</evidence>
<dbReference type="AlphaFoldDB" id="A0A9P9J5F9"/>
<protein>
    <recommendedName>
        <fullName evidence="4">BZIP domain-containing protein</fullName>
    </recommendedName>
</protein>
<reference evidence="2" key="1">
    <citation type="journal article" date="2021" name="Nat. Commun.">
        <title>Genetic determinants of endophytism in the Arabidopsis root mycobiome.</title>
        <authorList>
            <person name="Mesny F."/>
            <person name="Miyauchi S."/>
            <person name="Thiergart T."/>
            <person name="Pickel B."/>
            <person name="Atanasova L."/>
            <person name="Karlsson M."/>
            <person name="Huettel B."/>
            <person name="Barry K.W."/>
            <person name="Haridas S."/>
            <person name="Chen C."/>
            <person name="Bauer D."/>
            <person name="Andreopoulos W."/>
            <person name="Pangilinan J."/>
            <person name="LaButti K."/>
            <person name="Riley R."/>
            <person name="Lipzen A."/>
            <person name="Clum A."/>
            <person name="Drula E."/>
            <person name="Henrissat B."/>
            <person name="Kohler A."/>
            <person name="Grigoriev I.V."/>
            <person name="Martin F.M."/>
            <person name="Hacquard S."/>
        </authorList>
    </citation>
    <scope>NUCLEOTIDE SEQUENCE</scope>
    <source>
        <strain evidence="2">MPI-CAGE-AT-0147</strain>
    </source>
</reference>
<evidence type="ECO:0000313" key="3">
    <source>
        <dbReference type="Proteomes" id="UP000738349"/>
    </source>
</evidence>